<organism evidence="1 2">
    <name type="scientific">Portunus trituberculatus</name>
    <name type="common">Swimming crab</name>
    <name type="synonym">Neptunus trituberculatus</name>
    <dbReference type="NCBI Taxonomy" id="210409"/>
    <lineage>
        <taxon>Eukaryota</taxon>
        <taxon>Metazoa</taxon>
        <taxon>Ecdysozoa</taxon>
        <taxon>Arthropoda</taxon>
        <taxon>Crustacea</taxon>
        <taxon>Multicrustacea</taxon>
        <taxon>Malacostraca</taxon>
        <taxon>Eumalacostraca</taxon>
        <taxon>Eucarida</taxon>
        <taxon>Decapoda</taxon>
        <taxon>Pleocyemata</taxon>
        <taxon>Brachyura</taxon>
        <taxon>Eubrachyura</taxon>
        <taxon>Portunoidea</taxon>
        <taxon>Portunidae</taxon>
        <taxon>Portuninae</taxon>
        <taxon>Portunus</taxon>
    </lineage>
</organism>
<evidence type="ECO:0000313" key="2">
    <source>
        <dbReference type="Proteomes" id="UP000324222"/>
    </source>
</evidence>
<name>A0A5B7FUI9_PORTR</name>
<dbReference type="OrthoDB" id="6374276at2759"/>
<reference evidence="1 2" key="1">
    <citation type="submission" date="2019-05" db="EMBL/GenBank/DDBJ databases">
        <title>Another draft genome of Portunus trituberculatus and its Hox gene families provides insights of decapod evolution.</title>
        <authorList>
            <person name="Jeong J.-H."/>
            <person name="Song I."/>
            <person name="Kim S."/>
            <person name="Choi T."/>
            <person name="Kim D."/>
            <person name="Ryu S."/>
            <person name="Kim W."/>
        </authorList>
    </citation>
    <scope>NUCLEOTIDE SEQUENCE [LARGE SCALE GENOMIC DNA]</scope>
    <source>
        <tissue evidence="1">Muscle</tissue>
    </source>
</reference>
<gene>
    <name evidence="1" type="ORF">E2C01_044045</name>
</gene>
<dbReference type="AlphaFoldDB" id="A0A5B7FUI9"/>
<protein>
    <submittedName>
        <fullName evidence="1">Uncharacterized protein</fullName>
    </submittedName>
</protein>
<dbReference type="Proteomes" id="UP000324222">
    <property type="component" value="Unassembled WGS sequence"/>
</dbReference>
<proteinExistence type="predicted"/>
<accession>A0A5B7FUI9</accession>
<dbReference type="EMBL" id="VSRR010009357">
    <property type="protein sequence ID" value="MPC50222.1"/>
    <property type="molecule type" value="Genomic_DNA"/>
</dbReference>
<comment type="caution">
    <text evidence="1">The sequence shown here is derived from an EMBL/GenBank/DDBJ whole genome shotgun (WGS) entry which is preliminary data.</text>
</comment>
<keyword evidence="2" id="KW-1185">Reference proteome</keyword>
<sequence>MLIYAAMMCSFANSDVEKICSLLSIKHFARMTYTHYYTFIKEQTLEHIKDVLKRSREALFHYYSEELDRQLDVSGDLDMDVSFDGT</sequence>
<evidence type="ECO:0000313" key="1">
    <source>
        <dbReference type="EMBL" id="MPC50222.1"/>
    </source>
</evidence>